<evidence type="ECO:0000256" key="1">
    <source>
        <dbReference type="ARBA" id="ARBA00023268"/>
    </source>
</evidence>
<dbReference type="PANTHER" id="PTHR37984">
    <property type="entry name" value="PROTEIN CBG26694"/>
    <property type="match status" value="1"/>
</dbReference>
<dbReference type="PANTHER" id="PTHR37984:SF5">
    <property type="entry name" value="PROTEIN NYNRIN-LIKE"/>
    <property type="match status" value="1"/>
</dbReference>
<comment type="caution">
    <text evidence="3">The sequence shown here is derived from an EMBL/GenBank/DDBJ whole genome shotgun (WGS) entry which is preliminary data.</text>
</comment>
<feature type="domain" description="Reverse transcriptase/retrotransposon-derived protein RNase H-like" evidence="2">
    <location>
        <begin position="86"/>
        <end position="136"/>
    </location>
</feature>
<dbReference type="InterPro" id="IPR043502">
    <property type="entry name" value="DNA/RNA_pol_sf"/>
</dbReference>
<dbReference type="Proteomes" id="UP000765509">
    <property type="component" value="Unassembled WGS sequence"/>
</dbReference>
<dbReference type="OrthoDB" id="5593162at2759"/>
<dbReference type="EMBL" id="AVOT02004720">
    <property type="protein sequence ID" value="MBW0477168.1"/>
    <property type="molecule type" value="Genomic_DNA"/>
</dbReference>
<evidence type="ECO:0000313" key="3">
    <source>
        <dbReference type="EMBL" id="MBW0477168.1"/>
    </source>
</evidence>
<dbReference type="GO" id="GO:0003824">
    <property type="term" value="F:catalytic activity"/>
    <property type="evidence" value="ECO:0007669"/>
    <property type="project" value="UniProtKB-KW"/>
</dbReference>
<accession>A0A9Q3C589</accession>
<proteinExistence type="predicted"/>
<dbReference type="InterPro" id="IPR041577">
    <property type="entry name" value="RT_RNaseH_2"/>
</dbReference>
<dbReference type="Gene3D" id="3.30.70.270">
    <property type="match status" value="1"/>
</dbReference>
<reference evidence="3" key="1">
    <citation type="submission" date="2021-03" db="EMBL/GenBank/DDBJ databases">
        <title>Draft genome sequence of rust myrtle Austropuccinia psidii MF-1, a brazilian biotype.</title>
        <authorList>
            <person name="Quecine M.C."/>
            <person name="Pachon D.M.R."/>
            <person name="Bonatelli M.L."/>
            <person name="Correr F.H."/>
            <person name="Franceschini L.M."/>
            <person name="Leite T.F."/>
            <person name="Margarido G.R.A."/>
            <person name="Almeida C.A."/>
            <person name="Ferrarezi J.A."/>
            <person name="Labate C.A."/>
        </authorList>
    </citation>
    <scope>NUCLEOTIDE SEQUENCE</scope>
    <source>
        <strain evidence="3">MF-1</strain>
    </source>
</reference>
<dbReference type="AlphaFoldDB" id="A0A9Q3C589"/>
<sequence>MKISLKKCDSGFVEIESLRHIVSALSLGIDKHKVAAVLLDPIPQNMKEIMSFVGFSSYCRQHLKEFAILAKSLHRICHQQTVFQMTQERIKVSEKIRKALTEAPLLLMPDWNIPFKLYIDACGDGLGAALHQVQIINGKPIEVPVC</sequence>
<keyword evidence="1" id="KW-0511">Multifunctional enzyme</keyword>
<dbReference type="SUPFAM" id="SSF56672">
    <property type="entry name" value="DNA/RNA polymerases"/>
    <property type="match status" value="1"/>
</dbReference>
<evidence type="ECO:0000259" key="2">
    <source>
        <dbReference type="Pfam" id="PF17919"/>
    </source>
</evidence>
<protein>
    <recommendedName>
        <fullName evidence="2">Reverse transcriptase/retrotransposon-derived protein RNase H-like domain-containing protein</fullName>
    </recommendedName>
</protein>
<name>A0A9Q3C589_9BASI</name>
<keyword evidence="4" id="KW-1185">Reference proteome</keyword>
<dbReference type="Pfam" id="PF17919">
    <property type="entry name" value="RT_RNaseH_2"/>
    <property type="match status" value="1"/>
</dbReference>
<organism evidence="3 4">
    <name type="scientific">Austropuccinia psidii MF-1</name>
    <dbReference type="NCBI Taxonomy" id="1389203"/>
    <lineage>
        <taxon>Eukaryota</taxon>
        <taxon>Fungi</taxon>
        <taxon>Dikarya</taxon>
        <taxon>Basidiomycota</taxon>
        <taxon>Pucciniomycotina</taxon>
        <taxon>Pucciniomycetes</taxon>
        <taxon>Pucciniales</taxon>
        <taxon>Sphaerophragmiaceae</taxon>
        <taxon>Austropuccinia</taxon>
    </lineage>
</organism>
<dbReference type="InterPro" id="IPR050951">
    <property type="entry name" value="Retrovirus_Pol_polyprotein"/>
</dbReference>
<gene>
    <name evidence="3" type="ORF">O181_016883</name>
</gene>
<dbReference type="InterPro" id="IPR043128">
    <property type="entry name" value="Rev_trsase/Diguanyl_cyclase"/>
</dbReference>
<evidence type="ECO:0000313" key="4">
    <source>
        <dbReference type="Proteomes" id="UP000765509"/>
    </source>
</evidence>